<dbReference type="Proteomes" id="UP001310387">
    <property type="component" value="Unassembled WGS sequence"/>
</dbReference>
<reference evidence="1" key="1">
    <citation type="journal article" date="2024" name="Antonie Van Leeuwenhoek">
        <title>Isoptericola haloaureus sp. nov., a dimorphic actinobacterium isolated from mangrove sediments of southeast India, implicating biosaline agricultural significance through nitrogen fixation and salt tolerance genes.</title>
        <authorList>
            <person name="Prathaban M."/>
            <person name="Prathiviraj R."/>
            <person name="Ravichandran M."/>
            <person name="Natarajan S.D."/>
            <person name="Sobanaa M."/>
            <person name="Hari Krishna Kumar S."/>
            <person name="Chandrasekar V."/>
            <person name="Selvin J."/>
        </authorList>
    </citation>
    <scope>NUCLEOTIDE SEQUENCE</scope>
    <source>
        <strain evidence="1">MP1014</strain>
    </source>
</reference>
<name>A0ABU7Z4V7_9MICO</name>
<sequence length="41" mass="4416">MYEAPSIREVGTVAGLTLEGQFALDYDGHLFRGDKEDGGLS</sequence>
<protein>
    <submittedName>
        <fullName evidence="1">Lasso RiPP family leader peptide-containing protein</fullName>
    </submittedName>
</protein>
<comment type="caution">
    <text evidence="1">The sequence shown here is derived from an EMBL/GenBank/DDBJ whole genome shotgun (WGS) entry which is preliminary data.</text>
</comment>
<reference evidence="1" key="2">
    <citation type="submission" date="2024-02" db="EMBL/GenBank/DDBJ databases">
        <authorList>
            <person name="Prathaban M."/>
            <person name="Mythili R."/>
            <person name="Sharmila Devi N."/>
            <person name="Sobanaa M."/>
            <person name="Prathiviraj R."/>
            <person name="Selvin J."/>
        </authorList>
    </citation>
    <scope>NUCLEOTIDE SEQUENCE</scope>
    <source>
        <strain evidence="1">MP1014</strain>
    </source>
</reference>
<dbReference type="RefSeq" id="WP_278235233.1">
    <property type="nucleotide sequence ID" value="NZ_JBAGLP010000110.1"/>
</dbReference>
<accession>A0ABU7Z4V7</accession>
<evidence type="ECO:0000313" key="2">
    <source>
        <dbReference type="Proteomes" id="UP001310387"/>
    </source>
</evidence>
<proteinExistence type="predicted"/>
<dbReference type="EMBL" id="JBAGLP010000110">
    <property type="protein sequence ID" value="MEG3614447.1"/>
    <property type="molecule type" value="Genomic_DNA"/>
</dbReference>
<organism evidence="1 2">
    <name type="scientific">Isoptericola haloaureus</name>
    <dbReference type="NCBI Taxonomy" id="1542902"/>
    <lineage>
        <taxon>Bacteria</taxon>
        <taxon>Bacillati</taxon>
        <taxon>Actinomycetota</taxon>
        <taxon>Actinomycetes</taxon>
        <taxon>Micrococcales</taxon>
        <taxon>Promicromonosporaceae</taxon>
        <taxon>Isoptericola</taxon>
    </lineage>
</organism>
<gene>
    <name evidence="1" type="ORF">V5O49_04845</name>
</gene>
<evidence type="ECO:0000313" key="1">
    <source>
        <dbReference type="EMBL" id="MEG3614447.1"/>
    </source>
</evidence>
<dbReference type="NCBIfam" id="NF033521">
    <property type="entry name" value="lasso_leader_L3"/>
    <property type="match status" value="1"/>
</dbReference>
<keyword evidence="2" id="KW-1185">Reference proteome</keyword>